<dbReference type="Proteomes" id="UP000308037">
    <property type="component" value="Unassembled WGS sequence"/>
</dbReference>
<feature type="domain" description="MaoC-like" evidence="1">
    <location>
        <begin position="11"/>
        <end position="108"/>
    </location>
</feature>
<dbReference type="InterPro" id="IPR002539">
    <property type="entry name" value="MaoC-like_dom"/>
</dbReference>
<reference evidence="2 3" key="1">
    <citation type="submission" date="2019-04" db="EMBL/GenBank/DDBJ databases">
        <title>Natronomonas sp. F20-122 a newhaloarchaeon isolated from a saline saltern of Isla Bacuta, Huelva, Spain.</title>
        <authorList>
            <person name="Duran-Viseras A."/>
            <person name="Sanchez-Porro C."/>
            <person name="Ventosa A."/>
        </authorList>
    </citation>
    <scope>NUCLEOTIDE SEQUENCE [LARGE SCALE GENOMIC DNA]</scope>
    <source>
        <strain evidence="2 3">F20-122</strain>
    </source>
</reference>
<comment type="caution">
    <text evidence="2">The sequence shown here is derived from an EMBL/GenBank/DDBJ whole genome shotgun (WGS) entry which is preliminary data.</text>
</comment>
<dbReference type="OrthoDB" id="225748at2157"/>
<dbReference type="Pfam" id="PF01575">
    <property type="entry name" value="MaoC_dehydratas"/>
    <property type="match status" value="1"/>
</dbReference>
<sequence>MTKYYEDLSVGDRFRFGEYDVTDEEIRAFAGKYDPQPFHLDAEAAADSVFGELVASGWHTASISMRLLVDHAFDDIAIMGGRGIDDLRWHRPIYPGETLSGAAEVVAKPEDGLRDTRGNVDFEITITKPDGSVAMSYVTLSMVRRRGAP</sequence>
<name>A0A4U5JC32_9EURY</name>
<dbReference type="RefSeq" id="WP_137276091.1">
    <property type="nucleotide sequence ID" value="NZ_QKNX01000002.1"/>
</dbReference>
<dbReference type="CDD" id="cd03454">
    <property type="entry name" value="YdeM"/>
    <property type="match status" value="1"/>
</dbReference>
<proteinExistence type="predicted"/>
<dbReference type="SUPFAM" id="SSF54637">
    <property type="entry name" value="Thioesterase/thiol ester dehydrase-isomerase"/>
    <property type="match status" value="1"/>
</dbReference>
<organism evidence="2 3">
    <name type="scientific">Natronomonas salsuginis</name>
    <dbReference type="NCBI Taxonomy" id="2217661"/>
    <lineage>
        <taxon>Archaea</taxon>
        <taxon>Methanobacteriati</taxon>
        <taxon>Methanobacteriota</taxon>
        <taxon>Stenosarchaea group</taxon>
        <taxon>Halobacteria</taxon>
        <taxon>Halobacteriales</taxon>
        <taxon>Natronomonadaceae</taxon>
        <taxon>Natronomonas</taxon>
    </lineage>
</organism>
<dbReference type="Gene3D" id="3.10.129.10">
    <property type="entry name" value="Hotdog Thioesterase"/>
    <property type="match status" value="1"/>
</dbReference>
<keyword evidence="3" id="KW-1185">Reference proteome</keyword>
<evidence type="ECO:0000313" key="3">
    <source>
        <dbReference type="Proteomes" id="UP000308037"/>
    </source>
</evidence>
<dbReference type="AlphaFoldDB" id="A0A4U5JC32"/>
<dbReference type="InterPro" id="IPR029069">
    <property type="entry name" value="HotDog_dom_sf"/>
</dbReference>
<evidence type="ECO:0000313" key="2">
    <source>
        <dbReference type="EMBL" id="TKR26175.1"/>
    </source>
</evidence>
<dbReference type="PANTHER" id="PTHR43664:SF1">
    <property type="entry name" value="BETA-METHYLMALYL-COA DEHYDRATASE"/>
    <property type="match status" value="1"/>
</dbReference>
<evidence type="ECO:0000259" key="1">
    <source>
        <dbReference type="Pfam" id="PF01575"/>
    </source>
</evidence>
<dbReference type="PANTHER" id="PTHR43664">
    <property type="entry name" value="MONOAMINE OXIDASE-RELATED"/>
    <property type="match status" value="1"/>
</dbReference>
<protein>
    <submittedName>
        <fullName evidence="2">MaoC family dehydratase</fullName>
    </submittedName>
</protein>
<dbReference type="EMBL" id="QKNX01000002">
    <property type="protein sequence ID" value="TKR26175.1"/>
    <property type="molecule type" value="Genomic_DNA"/>
</dbReference>
<accession>A0A4U5JC32</accession>
<dbReference type="InterPro" id="IPR052342">
    <property type="entry name" value="MCH/BMMD"/>
</dbReference>
<gene>
    <name evidence="2" type="ORF">DM868_06690</name>
</gene>